<keyword evidence="7" id="KW-0472">Membrane</keyword>
<evidence type="ECO:0000256" key="7">
    <source>
        <dbReference type="ARBA" id="ARBA00023136"/>
    </source>
</evidence>
<protein>
    <submittedName>
        <fullName evidence="8">Uncharacterized protein</fullName>
    </submittedName>
</protein>
<dbReference type="InterPro" id="IPR044669">
    <property type="entry name" value="YneE/VCCN1/2-like"/>
</dbReference>
<keyword evidence="2" id="KW-0813">Transport</keyword>
<dbReference type="AlphaFoldDB" id="H3GHD6"/>
<dbReference type="VEuPathDB" id="FungiDB:KRP22_1568"/>
<evidence type="ECO:0000256" key="1">
    <source>
        <dbReference type="ARBA" id="ARBA00004651"/>
    </source>
</evidence>
<keyword evidence="9" id="KW-1185">Reference proteome</keyword>
<dbReference type="GO" id="GO:0005886">
    <property type="term" value="C:plasma membrane"/>
    <property type="evidence" value="ECO:0007669"/>
    <property type="project" value="UniProtKB-SubCell"/>
</dbReference>
<accession>H3GHD6</accession>
<reference evidence="8" key="2">
    <citation type="submission" date="2015-06" db="UniProtKB">
        <authorList>
            <consortium name="EnsemblProtists"/>
        </authorList>
    </citation>
    <scope>IDENTIFICATION</scope>
    <source>
        <strain evidence="8">Pr102</strain>
    </source>
</reference>
<dbReference type="PANTHER" id="PTHR33281:SF19">
    <property type="entry name" value="VOLTAGE-DEPENDENT ANION CHANNEL-FORMING PROTEIN YNEE"/>
    <property type="match status" value="1"/>
</dbReference>
<keyword evidence="5" id="KW-1133">Transmembrane helix</keyword>
<dbReference type="GO" id="GO:0005247">
    <property type="term" value="F:voltage-gated chloride channel activity"/>
    <property type="evidence" value="ECO:0000318"/>
    <property type="project" value="GO_Central"/>
</dbReference>
<organism evidence="8 9">
    <name type="scientific">Phytophthora ramorum</name>
    <name type="common">Sudden oak death agent</name>
    <dbReference type="NCBI Taxonomy" id="164328"/>
    <lineage>
        <taxon>Eukaryota</taxon>
        <taxon>Sar</taxon>
        <taxon>Stramenopiles</taxon>
        <taxon>Oomycota</taxon>
        <taxon>Peronosporomycetes</taxon>
        <taxon>Peronosporales</taxon>
        <taxon>Peronosporaceae</taxon>
        <taxon>Phytophthora</taxon>
    </lineage>
</organism>
<proteinExistence type="predicted"/>
<evidence type="ECO:0000256" key="3">
    <source>
        <dbReference type="ARBA" id="ARBA00022475"/>
    </source>
</evidence>
<evidence type="ECO:0000256" key="4">
    <source>
        <dbReference type="ARBA" id="ARBA00022692"/>
    </source>
</evidence>
<dbReference type="Gene3D" id="3.30.870.10">
    <property type="entry name" value="Endonuclease Chain A"/>
    <property type="match status" value="1"/>
</dbReference>
<dbReference type="InParanoid" id="H3GHD6"/>
<dbReference type="EnsemblProtists" id="Phyra75326">
    <property type="protein sequence ID" value="Phyra75326"/>
    <property type="gene ID" value="Phyra75326"/>
</dbReference>
<keyword evidence="6" id="KW-0406">Ion transport</keyword>
<dbReference type="VEuPathDB" id="FungiDB:KRP23_1069"/>
<evidence type="ECO:0000256" key="6">
    <source>
        <dbReference type="ARBA" id="ARBA00023065"/>
    </source>
</evidence>
<dbReference type="Proteomes" id="UP000005238">
    <property type="component" value="Unassembled WGS sequence"/>
</dbReference>
<evidence type="ECO:0000313" key="9">
    <source>
        <dbReference type="Proteomes" id="UP000005238"/>
    </source>
</evidence>
<dbReference type="GO" id="GO:0042651">
    <property type="term" value="C:thylakoid membrane"/>
    <property type="evidence" value="ECO:0000318"/>
    <property type="project" value="GO_Central"/>
</dbReference>
<reference evidence="9" key="1">
    <citation type="journal article" date="2006" name="Science">
        <title>Phytophthora genome sequences uncover evolutionary origins and mechanisms of pathogenesis.</title>
        <authorList>
            <person name="Tyler B.M."/>
            <person name="Tripathy S."/>
            <person name="Zhang X."/>
            <person name="Dehal P."/>
            <person name="Jiang R.H."/>
            <person name="Aerts A."/>
            <person name="Arredondo F.D."/>
            <person name="Baxter L."/>
            <person name="Bensasson D."/>
            <person name="Beynon J.L."/>
            <person name="Chapman J."/>
            <person name="Damasceno C.M."/>
            <person name="Dorrance A.E."/>
            <person name="Dou D."/>
            <person name="Dickerman A.W."/>
            <person name="Dubchak I.L."/>
            <person name="Garbelotto M."/>
            <person name="Gijzen M."/>
            <person name="Gordon S.G."/>
            <person name="Govers F."/>
            <person name="Grunwald N.J."/>
            <person name="Huang W."/>
            <person name="Ivors K.L."/>
            <person name="Jones R.W."/>
            <person name="Kamoun S."/>
            <person name="Krampis K."/>
            <person name="Lamour K.H."/>
            <person name="Lee M.K."/>
            <person name="McDonald W.H."/>
            <person name="Medina M."/>
            <person name="Meijer H.J."/>
            <person name="Nordberg E.K."/>
            <person name="Maclean D.J."/>
            <person name="Ospina-Giraldo M.D."/>
            <person name="Morris P.F."/>
            <person name="Phuntumart V."/>
            <person name="Putnam N.H."/>
            <person name="Rash S."/>
            <person name="Rose J.K."/>
            <person name="Sakihama Y."/>
            <person name="Salamov A.A."/>
            <person name="Savidor A."/>
            <person name="Scheuring C.F."/>
            <person name="Smith B.M."/>
            <person name="Sobral B.W."/>
            <person name="Terry A."/>
            <person name="Torto-Alalibo T.A."/>
            <person name="Win J."/>
            <person name="Xu Z."/>
            <person name="Zhang H."/>
            <person name="Grigoriev I.V."/>
            <person name="Rokhsar D.S."/>
            <person name="Boore J.L."/>
        </authorList>
    </citation>
    <scope>NUCLEOTIDE SEQUENCE [LARGE SCALE GENOMIC DNA]</scope>
    <source>
        <strain evidence="9">Pr102</strain>
    </source>
</reference>
<keyword evidence="3" id="KW-1003">Cell membrane</keyword>
<dbReference type="HOGENOM" id="CLU_757546_0_0_1"/>
<dbReference type="EMBL" id="DS566009">
    <property type="status" value="NOT_ANNOTATED_CDS"/>
    <property type="molecule type" value="Genomic_DNA"/>
</dbReference>
<evidence type="ECO:0000313" key="8">
    <source>
        <dbReference type="EnsemblProtists" id="Phyra75326"/>
    </source>
</evidence>
<dbReference type="PANTHER" id="PTHR33281">
    <property type="entry name" value="UPF0187 PROTEIN YNEE"/>
    <property type="match status" value="1"/>
</dbReference>
<evidence type="ECO:0000256" key="2">
    <source>
        <dbReference type="ARBA" id="ARBA00022448"/>
    </source>
</evidence>
<sequence length="366" mass="41315">MSITNDRIGEAILKALAEGCIARMIVDEQCALQTKNLLWLHKFKDAGISVKTGRVPTFMVHNKWTVVNETFQTTTGQEHVDSTKREFEQLWDEGRPTWRVLSSPTAVAVVDHFHPFVVSASKSIAFTDSLTVFNTFLGLIISFRLNSAFTQWRAGMVTIGALSEVARDIVGSGCAYVSTTIKEETTELDAKDVHDNTHVEEPLKDEDESKHLALKGLQPISRDILEKCTFFTELRRLVFLYIAIVFHDCRGRDGIDKLKDTGVLTDAEYDELYACGSEHKKPSEDMNSFCDLVRRTPHKLCATITELWLKRLVQVATNCGHLTPGNASSLQSKISQLPNLYTTVFHIANVPIPFNYMPQRERPPRW</sequence>
<evidence type="ECO:0000256" key="5">
    <source>
        <dbReference type="ARBA" id="ARBA00022989"/>
    </source>
</evidence>
<dbReference type="STRING" id="164328.H3GHD6"/>
<dbReference type="eggNOG" id="ENOG502R86G">
    <property type="taxonomic scope" value="Eukaryota"/>
</dbReference>
<dbReference type="GO" id="GO:0019684">
    <property type="term" value="P:photosynthesis, light reaction"/>
    <property type="evidence" value="ECO:0000318"/>
    <property type="project" value="GO_Central"/>
</dbReference>
<comment type="subcellular location">
    <subcellularLocation>
        <location evidence="1">Cell membrane</location>
        <topology evidence="1">Multi-pass membrane protein</topology>
    </subcellularLocation>
</comment>
<name>H3GHD6_PHYRM</name>
<keyword evidence="4" id="KW-0812">Transmembrane</keyword>
<dbReference type="SUPFAM" id="SSF56024">
    <property type="entry name" value="Phospholipase D/nuclease"/>
    <property type="match status" value="1"/>
</dbReference>